<keyword evidence="2" id="KW-1185">Reference proteome</keyword>
<evidence type="ECO:0000313" key="2">
    <source>
        <dbReference type="Proteomes" id="UP001165960"/>
    </source>
</evidence>
<organism evidence="1 2">
    <name type="scientific">Entomophthora muscae</name>
    <dbReference type="NCBI Taxonomy" id="34485"/>
    <lineage>
        <taxon>Eukaryota</taxon>
        <taxon>Fungi</taxon>
        <taxon>Fungi incertae sedis</taxon>
        <taxon>Zoopagomycota</taxon>
        <taxon>Entomophthoromycotina</taxon>
        <taxon>Entomophthoromycetes</taxon>
        <taxon>Entomophthorales</taxon>
        <taxon>Entomophthoraceae</taxon>
        <taxon>Entomophthora</taxon>
    </lineage>
</organism>
<accession>A0ACC2SV55</accession>
<sequence length="192" mass="22096">MHPVIGLLQYILYNLILNQIISGRWGPATGTLLLVPPNVNFMPSNFAAPPPILETENCVNSQCPEFYAEYALMLSQVIYLGLLWLGLIFLLNPGVTIRNFAKKYLKLRWWLTINSMWIWVRQSPSSGIDSQTSVDKTKAFDYYRPPNAPFGPVHFTEYPLNPDHKPWTLEDLQWYTCSNAPKEPYQIVCDSR</sequence>
<gene>
    <name evidence="1" type="ORF">DSO57_1012159</name>
</gene>
<dbReference type="Proteomes" id="UP001165960">
    <property type="component" value="Unassembled WGS sequence"/>
</dbReference>
<protein>
    <submittedName>
        <fullName evidence="1">Uncharacterized protein</fullName>
    </submittedName>
</protein>
<evidence type="ECO:0000313" key="1">
    <source>
        <dbReference type="EMBL" id="KAJ9066170.1"/>
    </source>
</evidence>
<name>A0ACC2SV55_9FUNG</name>
<proteinExistence type="predicted"/>
<reference evidence="1" key="1">
    <citation type="submission" date="2022-04" db="EMBL/GenBank/DDBJ databases">
        <title>Genome of the entomopathogenic fungus Entomophthora muscae.</title>
        <authorList>
            <person name="Elya C."/>
            <person name="Lovett B.R."/>
            <person name="Lee E."/>
            <person name="Macias A.M."/>
            <person name="Hajek A.E."/>
            <person name="De Bivort B.L."/>
            <person name="Kasson M.T."/>
            <person name="De Fine Licht H.H."/>
            <person name="Stajich J.E."/>
        </authorList>
    </citation>
    <scope>NUCLEOTIDE SEQUENCE</scope>
    <source>
        <strain evidence="1">Berkeley</strain>
    </source>
</reference>
<comment type="caution">
    <text evidence="1">The sequence shown here is derived from an EMBL/GenBank/DDBJ whole genome shotgun (WGS) entry which is preliminary data.</text>
</comment>
<dbReference type="EMBL" id="QTSX02004303">
    <property type="protein sequence ID" value="KAJ9066170.1"/>
    <property type="molecule type" value="Genomic_DNA"/>
</dbReference>